<evidence type="ECO:0000313" key="4">
    <source>
        <dbReference type="Proteomes" id="UP000253472"/>
    </source>
</evidence>
<accession>A0A367XU76</accession>
<dbReference type="Proteomes" id="UP000253472">
    <property type="component" value="Unassembled WGS sequence"/>
</dbReference>
<protein>
    <submittedName>
        <fullName evidence="3">Meiotic recombination protein REC8</fullName>
    </submittedName>
</protein>
<name>A0A367XU76_9ASCO</name>
<reference evidence="3 4" key="1">
    <citation type="submission" date="2018-06" db="EMBL/GenBank/DDBJ databases">
        <title>Whole genome sequencing of Candida tropicalis (genome annotated by CSBL at Korea University).</title>
        <authorList>
            <person name="Ahn J."/>
        </authorList>
    </citation>
    <scope>NUCLEOTIDE SEQUENCE [LARGE SCALE GENOMIC DNA]</scope>
    <source>
        <strain evidence="3 4">ATCC 20962</strain>
    </source>
</reference>
<feature type="domain" description="Rad21/Rec8-like protein N-terminal" evidence="2">
    <location>
        <begin position="12"/>
        <end position="103"/>
    </location>
</feature>
<dbReference type="Pfam" id="PF04825">
    <property type="entry name" value="Rad21_Rec8_N"/>
    <property type="match status" value="1"/>
</dbReference>
<evidence type="ECO:0000259" key="2">
    <source>
        <dbReference type="Pfam" id="PF04825"/>
    </source>
</evidence>
<dbReference type="EMBL" id="QLNQ01000029">
    <property type="protein sequence ID" value="RCK56371.1"/>
    <property type="molecule type" value="Genomic_DNA"/>
</dbReference>
<dbReference type="AlphaFoldDB" id="A0A367XU76"/>
<proteinExistence type="predicted"/>
<evidence type="ECO:0000256" key="1">
    <source>
        <dbReference type="SAM" id="MobiDB-lite"/>
    </source>
</evidence>
<comment type="caution">
    <text evidence="3">The sequence shown here is derived from an EMBL/GenBank/DDBJ whole genome shotgun (WGS) entry which is preliminary data.</text>
</comment>
<dbReference type="InterPro" id="IPR006910">
    <property type="entry name" value="Rad21_Rec8_N"/>
</dbReference>
<dbReference type="OrthoDB" id="5427633at2759"/>
<evidence type="ECO:0000313" key="3">
    <source>
        <dbReference type="EMBL" id="RCK56371.1"/>
    </source>
</evidence>
<sequence>MESINQSPEITSGLQTAWLLATLGSKPGVRSKLIKKDILGILIPKLCKQLTTPQHDQSHDNNNNNNNIRYVSNIMYGISILYQTKINYFITDLAYIESRLRSSNHGVLGRGGDGGAGGVEVISTKLTKKRGRYLDNDPCFSIQLGLLTPLMEEDGEDEVSKKRRIGIRERDKELFPISHEESLLISNPLGFALTNVVGDGEVLEDLIDHLASMSSQAEDVIADDFQFNDNGEILDNDGQKVNEDQEQGSDDAPGSLMDIVFEENEVHQETVQHAVEASITNDLNFHTNDTAMAMHLPGQHQILPRRRLVVDQQTRLNSEAVVSSALNYESTMESRVNEKTTPVHSLDEVYLAAIIDGPAYLRYVNRIAMPFGNDNTSDASSFTRTLSVLQRTEEAVTGEEPTEEGRDVVRSRGFVFNDEVPIDMIGGELRANELSEETQRIFDIEFDYDEEPQEHPRQLSRSLTEWSDGLASQEEGEEMLDKKLKKFYRYLRDRSGDLGMLITGGYSIAKLSQNLTTNTECSFGDFYTTTFDQLVPATSEIEHEQPVNRRIAANSFSSILTLATKNLIAIEVDEQDMDDTFGLHRGDQINIIMPL</sequence>
<feature type="region of interest" description="Disordered" evidence="1">
    <location>
        <begin position="232"/>
        <end position="254"/>
    </location>
</feature>
<gene>
    <name evidence="3" type="primary">REC8_0</name>
    <name evidence="3" type="ORF">Cantr_05285</name>
</gene>
<dbReference type="STRING" id="5486.A0A367XU76"/>
<dbReference type="CDD" id="cd21790">
    <property type="entry name" value="Rad21_Rec8_M_ScRec8p-like"/>
    <property type="match status" value="1"/>
</dbReference>
<keyword evidence="4" id="KW-1185">Reference proteome</keyword>
<organism evidence="3 4">
    <name type="scientific">Candida viswanathii</name>
    <dbReference type="NCBI Taxonomy" id="5486"/>
    <lineage>
        <taxon>Eukaryota</taxon>
        <taxon>Fungi</taxon>
        <taxon>Dikarya</taxon>
        <taxon>Ascomycota</taxon>
        <taxon>Saccharomycotina</taxon>
        <taxon>Pichiomycetes</taxon>
        <taxon>Debaryomycetaceae</taxon>
        <taxon>Candida/Lodderomyces clade</taxon>
        <taxon>Candida</taxon>
    </lineage>
</organism>